<keyword evidence="4" id="KW-0256">Endoplasmic reticulum</keyword>
<dbReference type="CDD" id="cd21675">
    <property type="entry name" value="SMP_TEX2"/>
    <property type="match status" value="1"/>
</dbReference>
<proteinExistence type="predicted"/>
<feature type="compositionally biased region" description="Acidic residues" evidence="10">
    <location>
        <begin position="759"/>
        <end position="776"/>
    </location>
</feature>
<feature type="domain" description="SMP-LTD" evidence="12">
    <location>
        <begin position="630"/>
        <end position="919"/>
    </location>
</feature>
<feature type="region of interest" description="Disordered" evidence="10">
    <location>
        <begin position="928"/>
        <end position="948"/>
    </location>
</feature>
<dbReference type="PANTHER" id="PTHR13466">
    <property type="entry name" value="TEX2 PROTEIN-RELATED"/>
    <property type="match status" value="1"/>
</dbReference>
<comment type="subcellular location">
    <subcellularLocation>
        <location evidence="1">Endoplasmic reticulum membrane</location>
    </subcellularLocation>
</comment>
<keyword evidence="9" id="KW-0175">Coiled coil</keyword>
<name>A0A9D3SSI2_9TELE</name>
<dbReference type="GO" id="GO:0008289">
    <property type="term" value="F:lipid binding"/>
    <property type="evidence" value="ECO:0007669"/>
    <property type="project" value="UniProtKB-KW"/>
</dbReference>
<evidence type="ECO:0000256" key="10">
    <source>
        <dbReference type="SAM" id="MobiDB-lite"/>
    </source>
</evidence>
<evidence type="ECO:0000256" key="1">
    <source>
        <dbReference type="ARBA" id="ARBA00004586"/>
    </source>
</evidence>
<keyword evidence="2" id="KW-0813">Transport</keyword>
<sequence>MEDSELCLDPDEKGYTVTFSKEKSQGRGSNWSALHSSAFHFPLSSSTPSALDELSNSTLGITAAPSSMSCIIKSSSASSDKESKESALLRPNPMLSLVESLSMEISHKESEFCLSNSDSKLHLQPWKQLGQQPTVQDAEPLPRTVPSSPTESRPNLMSSGSLLMAELEDKRRKLSEVMQEPLSKLSKIIGEDSGSPKSQKGDSPSSQGSAAGGIPVQSEDEAGGWQKGNESPLGVCETPLWKPRRKLTPSFTPETCCKIGSKSSCYEICTYGDVMQVLEIQEHSGRTMVKGPEQKGVKIPPAKYTPSSNPGRWLVCVGLLAYSFFVLPLSSYVTGLSLGLACGFMLGLIMVMMLAPQRPAASEMPISFPTDSLLMESIGTVLRETTKRELQGWMNEMYSYDPETYHPSLCHSVYVTLDGCHLRLAYPRVNIPRQATFNEPTHDTTFVRTRCFQLSNSKVSLVPAILAKKRVWNRKYPICIMLAEEEQCVEEEQVSEAAEAKRERAEKLKQLKKEADQTTTLYLFGRTGREKEEWYQHFLLASKTEIYREKSKSEECSAGGSSQGSNDNLASMLGLRELAGSMKEKILMDYNSYMDRFITSDSCSLTPSPCHSEPGSPTDTKRFSSDPVAGCGDPAWLNAVIGRIFWDFLQEKYWADQVAHKIQKKLSKIRLPYFMNELTLTELDLGTCLPQVLSTSRPSVDHRGLWLELEVLYTGSLHMTLETKMNLCKLGRESCSETYSITEPSRTVGTKPRVCVIADSDEESSSAGSSDEEELMSSEPQGPLGDKSIHSGTEGHGGGSTSRKILRFVDKIAKSKYFQKATENEYIKKKIAEVSNTPLLLSVEVLELSGTLAVNIPPPPTDRIWYSFRVPPRLDLRVKPMLGEREVTFTHVTEWIERKLQCEFQKFFVMPNMDDLYLPLMSSGMDNTDMSQNFSGESQNQQECGSSE</sequence>
<dbReference type="AlphaFoldDB" id="A0A9D3SSI2"/>
<evidence type="ECO:0000256" key="4">
    <source>
        <dbReference type="ARBA" id="ARBA00022824"/>
    </source>
</evidence>
<evidence type="ECO:0000259" key="12">
    <source>
        <dbReference type="PROSITE" id="PS51847"/>
    </source>
</evidence>
<feature type="compositionally biased region" description="Polar residues" evidence="10">
    <location>
        <begin position="195"/>
        <end position="209"/>
    </location>
</feature>
<feature type="coiled-coil region" evidence="9">
    <location>
        <begin position="488"/>
        <end position="518"/>
    </location>
</feature>
<gene>
    <name evidence="13" type="ORF">KOW79_001613</name>
</gene>
<evidence type="ECO:0000313" key="14">
    <source>
        <dbReference type="Proteomes" id="UP000824219"/>
    </source>
</evidence>
<evidence type="ECO:0000256" key="5">
    <source>
        <dbReference type="ARBA" id="ARBA00022989"/>
    </source>
</evidence>
<keyword evidence="14" id="KW-1185">Reference proteome</keyword>
<dbReference type="EMBL" id="JAHKSW010000002">
    <property type="protein sequence ID" value="KAG7335017.1"/>
    <property type="molecule type" value="Genomic_DNA"/>
</dbReference>
<feature type="region of interest" description="Disordered" evidence="10">
    <location>
        <begin position="175"/>
        <end position="231"/>
    </location>
</feature>
<evidence type="ECO:0000256" key="6">
    <source>
        <dbReference type="ARBA" id="ARBA00023055"/>
    </source>
</evidence>
<feature type="transmembrane region" description="Helical" evidence="11">
    <location>
        <begin position="336"/>
        <end position="355"/>
    </location>
</feature>
<dbReference type="OrthoDB" id="26740at2759"/>
<evidence type="ECO:0000256" key="3">
    <source>
        <dbReference type="ARBA" id="ARBA00022692"/>
    </source>
</evidence>
<protein>
    <recommendedName>
        <fullName evidence="12">SMP-LTD domain-containing protein</fullName>
    </recommendedName>
</protein>
<feature type="region of interest" description="Disordered" evidence="10">
    <location>
        <begin position="759"/>
        <end position="801"/>
    </location>
</feature>
<reference evidence="13 14" key="1">
    <citation type="submission" date="2021-06" db="EMBL/GenBank/DDBJ databases">
        <title>Chromosome-level genome assembly of the red-tail catfish (Hemibagrus wyckioides).</title>
        <authorList>
            <person name="Shao F."/>
        </authorList>
    </citation>
    <scope>NUCLEOTIDE SEQUENCE [LARGE SCALE GENOMIC DNA]</scope>
    <source>
        <strain evidence="13">EC202008001</strain>
        <tissue evidence="13">Blood</tissue>
    </source>
</reference>
<keyword evidence="7" id="KW-0446">Lipid-binding</keyword>
<evidence type="ECO:0000256" key="8">
    <source>
        <dbReference type="ARBA" id="ARBA00023136"/>
    </source>
</evidence>
<organism evidence="13 14">
    <name type="scientific">Hemibagrus wyckioides</name>
    <dbReference type="NCBI Taxonomy" id="337641"/>
    <lineage>
        <taxon>Eukaryota</taxon>
        <taxon>Metazoa</taxon>
        <taxon>Chordata</taxon>
        <taxon>Craniata</taxon>
        <taxon>Vertebrata</taxon>
        <taxon>Euteleostomi</taxon>
        <taxon>Actinopterygii</taxon>
        <taxon>Neopterygii</taxon>
        <taxon>Teleostei</taxon>
        <taxon>Ostariophysi</taxon>
        <taxon>Siluriformes</taxon>
        <taxon>Bagridae</taxon>
        <taxon>Hemibagrus</taxon>
    </lineage>
</organism>
<evidence type="ECO:0000256" key="9">
    <source>
        <dbReference type="SAM" id="Coils"/>
    </source>
</evidence>
<dbReference type="Proteomes" id="UP000824219">
    <property type="component" value="Linkage Group LG02"/>
</dbReference>
<dbReference type="GO" id="GO:0005789">
    <property type="term" value="C:endoplasmic reticulum membrane"/>
    <property type="evidence" value="ECO:0007669"/>
    <property type="project" value="UniProtKB-SubCell"/>
</dbReference>
<comment type="caution">
    <text evidence="13">The sequence shown here is derived from an EMBL/GenBank/DDBJ whole genome shotgun (WGS) entry which is preliminary data.</text>
</comment>
<keyword evidence="8 11" id="KW-0472">Membrane</keyword>
<keyword evidence="5 11" id="KW-1133">Transmembrane helix</keyword>
<feature type="region of interest" description="Disordered" evidence="10">
    <location>
        <begin position="605"/>
        <end position="624"/>
    </location>
</feature>
<feature type="transmembrane region" description="Helical" evidence="11">
    <location>
        <begin position="313"/>
        <end position="330"/>
    </location>
</feature>
<keyword evidence="3 11" id="KW-0812">Transmembrane</keyword>
<feature type="region of interest" description="Disordered" evidence="10">
    <location>
        <begin position="131"/>
        <end position="159"/>
    </location>
</feature>
<evidence type="ECO:0000256" key="11">
    <source>
        <dbReference type="SAM" id="Phobius"/>
    </source>
</evidence>
<feature type="compositionally biased region" description="Polar residues" evidence="10">
    <location>
        <begin position="145"/>
        <end position="159"/>
    </location>
</feature>
<dbReference type="GO" id="GO:0006869">
    <property type="term" value="P:lipid transport"/>
    <property type="evidence" value="ECO:0007669"/>
    <property type="project" value="UniProtKB-KW"/>
</dbReference>
<dbReference type="PANTHER" id="PTHR13466:SF4">
    <property type="entry name" value="SMP-LTD DOMAIN-CONTAINING PROTEIN"/>
    <property type="match status" value="1"/>
</dbReference>
<evidence type="ECO:0000256" key="7">
    <source>
        <dbReference type="ARBA" id="ARBA00023121"/>
    </source>
</evidence>
<accession>A0A9D3SSI2</accession>
<evidence type="ECO:0000256" key="2">
    <source>
        <dbReference type="ARBA" id="ARBA00022448"/>
    </source>
</evidence>
<evidence type="ECO:0000313" key="13">
    <source>
        <dbReference type="EMBL" id="KAG7335017.1"/>
    </source>
</evidence>
<keyword evidence="6" id="KW-0445">Lipid transport</keyword>
<dbReference type="PROSITE" id="PS51847">
    <property type="entry name" value="SMP"/>
    <property type="match status" value="1"/>
</dbReference>
<dbReference type="InterPro" id="IPR031468">
    <property type="entry name" value="SMP_LBD"/>
</dbReference>